<dbReference type="STRING" id="105231.A0A1Y1HST2"/>
<dbReference type="GO" id="GO:0043161">
    <property type="term" value="P:proteasome-mediated ubiquitin-dependent protein catabolic process"/>
    <property type="evidence" value="ECO:0000318"/>
    <property type="project" value="GO_Central"/>
</dbReference>
<dbReference type="CDD" id="cd14733">
    <property type="entry name" value="BACK"/>
    <property type="match status" value="1"/>
</dbReference>
<name>A0A1Y1HST2_KLENI</name>
<dbReference type="GO" id="GO:0005737">
    <property type="term" value="C:cytoplasm"/>
    <property type="evidence" value="ECO:0000318"/>
    <property type="project" value="GO_Central"/>
</dbReference>
<dbReference type="InterPro" id="IPR000626">
    <property type="entry name" value="Ubiquitin-like_dom"/>
</dbReference>
<dbReference type="Gene3D" id="3.10.20.90">
    <property type="entry name" value="Phosphatidylinositol 3-kinase Catalytic Subunit, Chain A, domain 1"/>
    <property type="match status" value="1"/>
</dbReference>
<dbReference type="PROSITE" id="PS50097">
    <property type="entry name" value="BTB"/>
    <property type="match status" value="1"/>
</dbReference>
<dbReference type="Pfam" id="PF00651">
    <property type="entry name" value="BTB"/>
    <property type="match status" value="1"/>
</dbReference>
<dbReference type="SUPFAM" id="SSF54695">
    <property type="entry name" value="POZ domain"/>
    <property type="match status" value="1"/>
</dbReference>
<dbReference type="InterPro" id="IPR022617">
    <property type="entry name" value="Rad60/SUMO-like_dom"/>
</dbReference>
<dbReference type="InterPro" id="IPR011333">
    <property type="entry name" value="SKP1/BTB/POZ_sf"/>
</dbReference>
<dbReference type="PROSITE" id="PS50053">
    <property type="entry name" value="UBIQUITIN_2"/>
    <property type="match status" value="1"/>
</dbReference>
<dbReference type="Proteomes" id="UP000054558">
    <property type="component" value="Unassembled WGS sequence"/>
</dbReference>
<dbReference type="SUPFAM" id="SSF54236">
    <property type="entry name" value="Ubiquitin-like"/>
    <property type="match status" value="1"/>
</dbReference>
<evidence type="ECO:0000259" key="2">
    <source>
        <dbReference type="PROSITE" id="PS50053"/>
    </source>
</evidence>
<dbReference type="EMBL" id="DF236969">
    <property type="protein sequence ID" value="GAQ78878.1"/>
    <property type="molecule type" value="Genomic_DNA"/>
</dbReference>
<feature type="domain" description="Ubiquitin-like" evidence="2">
    <location>
        <begin position="29"/>
        <end position="112"/>
    </location>
</feature>
<dbReference type="SMART" id="SM00225">
    <property type="entry name" value="BTB"/>
    <property type="match status" value="1"/>
</dbReference>
<evidence type="ECO:0008006" key="6">
    <source>
        <dbReference type="Google" id="ProtNLM"/>
    </source>
</evidence>
<organism evidence="4 5">
    <name type="scientific">Klebsormidium nitens</name>
    <name type="common">Green alga</name>
    <name type="synonym">Ulothrix nitens</name>
    <dbReference type="NCBI Taxonomy" id="105231"/>
    <lineage>
        <taxon>Eukaryota</taxon>
        <taxon>Viridiplantae</taxon>
        <taxon>Streptophyta</taxon>
        <taxon>Klebsormidiophyceae</taxon>
        <taxon>Klebsormidiales</taxon>
        <taxon>Klebsormidiaceae</taxon>
        <taxon>Klebsormidium</taxon>
    </lineage>
</organism>
<protein>
    <recommendedName>
        <fullName evidence="6">BTB domain-containing protein</fullName>
    </recommendedName>
</protein>
<dbReference type="CDD" id="cd01763">
    <property type="entry name" value="Ubl_SUMO_like"/>
    <property type="match status" value="1"/>
</dbReference>
<evidence type="ECO:0000313" key="5">
    <source>
        <dbReference type="Proteomes" id="UP000054558"/>
    </source>
</evidence>
<dbReference type="Pfam" id="PF11976">
    <property type="entry name" value="Rad60-SLD"/>
    <property type="match status" value="1"/>
</dbReference>
<comment type="pathway">
    <text evidence="1">Protein modification; protein ubiquitination.</text>
</comment>
<dbReference type="PANTHER" id="PTHR24413">
    <property type="entry name" value="SPECKLE-TYPE POZ PROTEIN"/>
    <property type="match status" value="1"/>
</dbReference>
<feature type="domain" description="BTB" evidence="3">
    <location>
        <begin position="143"/>
        <end position="212"/>
    </location>
</feature>
<reference evidence="4 5" key="1">
    <citation type="journal article" date="2014" name="Nat. Commun.">
        <title>Klebsormidium flaccidum genome reveals primary factors for plant terrestrial adaptation.</title>
        <authorList>
            <person name="Hori K."/>
            <person name="Maruyama F."/>
            <person name="Fujisawa T."/>
            <person name="Togashi T."/>
            <person name="Yamamoto N."/>
            <person name="Seo M."/>
            <person name="Sato S."/>
            <person name="Yamada T."/>
            <person name="Mori H."/>
            <person name="Tajima N."/>
            <person name="Moriyama T."/>
            <person name="Ikeuchi M."/>
            <person name="Watanabe M."/>
            <person name="Wada H."/>
            <person name="Kobayashi K."/>
            <person name="Saito M."/>
            <person name="Masuda T."/>
            <person name="Sasaki-Sekimoto Y."/>
            <person name="Mashiguchi K."/>
            <person name="Awai K."/>
            <person name="Shimojima M."/>
            <person name="Masuda S."/>
            <person name="Iwai M."/>
            <person name="Nobusawa T."/>
            <person name="Narise T."/>
            <person name="Kondo S."/>
            <person name="Saito H."/>
            <person name="Sato R."/>
            <person name="Murakawa M."/>
            <person name="Ihara Y."/>
            <person name="Oshima-Yamada Y."/>
            <person name="Ohtaka K."/>
            <person name="Satoh M."/>
            <person name="Sonobe K."/>
            <person name="Ishii M."/>
            <person name="Ohtani R."/>
            <person name="Kanamori-Sato M."/>
            <person name="Honoki R."/>
            <person name="Miyazaki D."/>
            <person name="Mochizuki H."/>
            <person name="Umetsu J."/>
            <person name="Higashi K."/>
            <person name="Shibata D."/>
            <person name="Kamiya Y."/>
            <person name="Sato N."/>
            <person name="Nakamura Y."/>
            <person name="Tabata S."/>
            <person name="Ida S."/>
            <person name="Kurokawa K."/>
            <person name="Ohta H."/>
        </authorList>
    </citation>
    <scope>NUCLEOTIDE SEQUENCE [LARGE SCALE GENOMIC DNA]</scope>
    <source>
        <strain evidence="4 5">NIES-2285</strain>
    </source>
</reference>
<dbReference type="GO" id="GO:0031625">
    <property type="term" value="F:ubiquitin protein ligase binding"/>
    <property type="evidence" value="ECO:0000318"/>
    <property type="project" value="GO_Central"/>
</dbReference>
<evidence type="ECO:0000313" key="4">
    <source>
        <dbReference type="EMBL" id="GAQ78878.1"/>
    </source>
</evidence>
<dbReference type="InterPro" id="IPR029071">
    <property type="entry name" value="Ubiquitin-like_domsf"/>
</dbReference>
<sequence>MQDAAAAAAAAAAANAGGPRAGDLNQQPLGLTVKAEEEIFLDAEGKQSRQKAGQTVMFKIGTSTKLRKLKRAWCTKVGVCPESVEFFHGGRTVEDQHSAADLFMLEGDLIFVKHLPTFLARNVAVASPRAREFEKLLESEAFSDLALLVGKERSRMAVHKCILAAMSPKFAAMFNTGFAEGNAAEIVLEAAEPRIMRLLLRYFYTDEVAVPEDPDEAAALLVLAEEYLVPGLKKACELALLGQVKERNVCTLFRIAHLHDAGFLKEKCKQYFLDHFDTKAFLGEELKKTPSLLLEITLAAVSGNKRRRLN</sequence>
<dbReference type="OrthoDB" id="6359816at2759"/>
<dbReference type="AlphaFoldDB" id="A0A1Y1HST2"/>
<dbReference type="OMA" id="PANNMYS"/>
<dbReference type="Gene3D" id="3.30.710.10">
    <property type="entry name" value="Potassium Channel Kv1.1, Chain A"/>
    <property type="match status" value="1"/>
</dbReference>
<evidence type="ECO:0000256" key="1">
    <source>
        <dbReference type="ARBA" id="ARBA00004906"/>
    </source>
</evidence>
<evidence type="ECO:0000259" key="3">
    <source>
        <dbReference type="PROSITE" id="PS50097"/>
    </source>
</evidence>
<keyword evidence="5" id="KW-1185">Reference proteome</keyword>
<accession>A0A1Y1HST2</accession>
<gene>
    <name evidence="4" type="ORF">KFL_000200300</name>
</gene>
<proteinExistence type="predicted"/>
<dbReference type="GO" id="GO:0030162">
    <property type="term" value="P:regulation of proteolysis"/>
    <property type="evidence" value="ECO:0000318"/>
    <property type="project" value="GO_Central"/>
</dbReference>
<dbReference type="InterPro" id="IPR000210">
    <property type="entry name" value="BTB/POZ_dom"/>
</dbReference>